<evidence type="ECO:0000256" key="4">
    <source>
        <dbReference type="ARBA" id="ARBA00022692"/>
    </source>
</evidence>
<keyword evidence="6 9" id="KW-0472">Membrane</keyword>
<comment type="similarity">
    <text evidence="2 8">Belongs to the MIP/aquaporin (TC 1.A.8) family.</text>
</comment>
<dbReference type="AlphaFoldDB" id="A0A914P6X3"/>
<dbReference type="GO" id="GO:0015250">
    <property type="term" value="F:water channel activity"/>
    <property type="evidence" value="ECO:0007669"/>
    <property type="project" value="TreeGrafter"/>
</dbReference>
<dbReference type="PRINTS" id="PR02019">
    <property type="entry name" value="AQUAPORIN7"/>
</dbReference>
<feature type="transmembrane region" description="Helical" evidence="9">
    <location>
        <begin position="21"/>
        <end position="43"/>
    </location>
</feature>
<accession>A0A914P6X3</accession>
<feature type="transmembrane region" description="Helical" evidence="9">
    <location>
        <begin position="205"/>
        <end position="226"/>
    </location>
</feature>
<keyword evidence="3 8" id="KW-0813">Transport</keyword>
<dbReference type="GO" id="GO:0016323">
    <property type="term" value="C:basolateral plasma membrane"/>
    <property type="evidence" value="ECO:0007669"/>
    <property type="project" value="TreeGrafter"/>
</dbReference>
<evidence type="ECO:0000256" key="9">
    <source>
        <dbReference type="SAM" id="Phobius"/>
    </source>
</evidence>
<dbReference type="InterPro" id="IPR050363">
    <property type="entry name" value="MIP/Aquaporin"/>
</dbReference>
<name>A0A914P6X3_9BILA</name>
<feature type="transmembrane region" description="Helical" evidence="9">
    <location>
        <begin position="63"/>
        <end position="86"/>
    </location>
</feature>
<feature type="transmembrane region" description="Helical" evidence="9">
    <location>
        <begin position="122"/>
        <end position="144"/>
    </location>
</feature>
<comment type="subcellular location">
    <subcellularLocation>
        <location evidence="1">Membrane</location>
        <topology evidence="1">Multi-pass membrane protein</topology>
    </subcellularLocation>
</comment>
<evidence type="ECO:0000256" key="6">
    <source>
        <dbReference type="ARBA" id="ARBA00023136"/>
    </source>
</evidence>
<dbReference type="Gene3D" id="1.20.1080.10">
    <property type="entry name" value="Glycerol uptake facilitator protein"/>
    <property type="match status" value="1"/>
</dbReference>
<dbReference type="GO" id="GO:0015254">
    <property type="term" value="F:glycerol channel activity"/>
    <property type="evidence" value="ECO:0007669"/>
    <property type="project" value="TreeGrafter"/>
</dbReference>
<dbReference type="WBParaSite" id="PDA_v2.g13715.t1">
    <property type="protein sequence ID" value="PDA_v2.g13715.t1"/>
    <property type="gene ID" value="PDA_v2.g13715"/>
</dbReference>
<keyword evidence="4 8" id="KW-0812">Transmembrane</keyword>
<evidence type="ECO:0000256" key="8">
    <source>
        <dbReference type="RuleBase" id="RU000477"/>
    </source>
</evidence>
<proteinExistence type="inferred from homology"/>
<evidence type="ECO:0000256" key="1">
    <source>
        <dbReference type="ARBA" id="ARBA00004141"/>
    </source>
</evidence>
<keyword evidence="5 9" id="KW-1133">Transmembrane helix</keyword>
<dbReference type="SUPFAM" id="SSF81338">
    <property type="entry name" value="Aquaporin-like"/>
    <property type="match status" value="1"/>
</dbReference>
<evidence type="ECO:0000313" key="10">
    <source>
        <dbReference type="Proteomes" id="UP000887578"/>
    </source>
</evidence>
<dbReference type="PANTHER" id="PTHR43829:SF27">
    <property type="entry name" value="AQUAPORIN-3"/>
    <property type="match status" value="1"/>
</dbReference>
<dbReference type="PRINTS" id="PR00783">
    <property type="entry name" value="MINTRINSICP"/>
</dbReference>
<sequence>MYAGFNCTAQSILSKRENGDYLGVAIGWGLAITFAVQMGFNISGSHCNCSVSFFLFTLGELPFLHFIYYSLAQFAGGFLGSALTFLQYYDQINAFDGGIRAVYGPTATASIFATYPHDNLSFTGAFIDQTMCTAFLAIIIGTVSDPKNKIPRPAQPPLFGAMICLLTIGYGFNAGNAMNPARDLAPRLFTFCVGYGIEVFSHFNYAWPIIPVFCPLIGGFTGAWIYRIFLGANIDPLIPEIDNNNNEITLTKASNIENPTKIWSSKLSPPSNFIVDFSKNNNIPSVMP</sequence>
<feature type="transmembrane region" description="Helical" evidence="9">
    <location>
        <begin position="156"/>
        <end position="172"/>
    </location>
</feature>
<comment type="function">
    <text evidence="7">Aquaglyceroporin that may modulate the water content and osmolytes during anhydrobiosis.</text>
</comment>
<evidence type="ECO:0000313" key="11">
    <source>
        <dbReference type="WBParaSite" id="PDA_v2.g13715.t1"/>
    </source>
</evidence>
<organism evidence="10 11">
    <name type="scientific">Panagrolaimus davidi</name>
    <dbReference type="NCBI Taxonomy" id="227884"/>
    <lineage>
        <taxon>Eukaryota</taxon>
        <taxon>Metazoa</taxon>
        <taxon>Ecdysozoa</taxon>
        <taxon>Nematoda</taxon>
        <taxon>Chromadorea</taxon>
        <taxon>Rhabditida</taxon>
        <taxon>Tylenchina</taxon>
        <taxon>Panagrolaimomorpha</taxon>
        <taxon>Panagrolaimoidea</taxon>
        <taxon>Panagrolaimidae</taxon>
        <taxon>Panagrolaimus</taxon>
    </lineage>
</organism>
<reference evidence="11" key="1">
    <citation type="submission" date="2022-11" db="UniProtKB">
        <authorList>
            <consortium name="WormBaseParasite"/>
        </authorList>
    </citation>
    <scope>IDENTIFICATION</scope>
</reference>
<evidence type="ECO:0000256" key="2">
    <source>
        <dbReference type="ARBA" id="ARBA00006175"/>
    </source>
</evidence>
<evidence type="ECO:0000256" key="7">
    <source>
        <dbReference type="ARBA" id="ARBA00045280"/>
    </source>
</evidence>
<dbReference type="Proteomes" id="UP000887578">
    <property type="component" value="Unplaced"/>
</dbReference>
<dbReference type="InterPro" id="IPR000425">
    <property type="entry name" value="MIP"/>
</dbReference>
<keyword evidence="10" id="KW-1185">Reference proteome</keyword>
<evidence type="ECO:0000256" key="5">
    <source>
        <dbReference type="ARBA" id="ARBA00022989"/>
    </source>
</evidence>
<protein>
    <submittedName>
        <fullName evidence="11">Uncharacterized protein</fullName>
    </submittedName>
</protein>
<dbReference type="PANTHER" id="PTHR43829">
    <property type="entry name" value="AQUAPORIN OR AQUAGLYCEROPORIN RELATED"/>
    <property type="match status" value="1"/>
</dbReference>
<dbReference type="InterPro" id="IPR023271">
    <property type="entry name" value="Aquaporin-like"/>
</dbReference>
<evidence type="ECO:0000256" key="3">
    <source>
        <dbReference type="ARBA" id="ARBA00022448"/>
    </source>
</evidence>
<dbReference type="Pfam" id="PF00230">
    <property type="entry name" value="MIP"/>
    <property type="match status" value="1"/>
</dbReference>